<dbReference type="RefSeq" id="WP_202012011.1">
    <property type="nucleotide sequence ID" value="NZ_JAERRB010000005.1"/>
</dbReference>
<dbReference type="SUPFAM" id="SSF56801">
    <property type="entry name" value="Acetyl-CoA synthetase-like"/>
    <property type="match status" value="2"/>
</dbReference>
<keyword evidence="6" id="KW-1185">Reference proteome</keyword>
<evidence type="ECO:0000256" key="2">
    <source>
        <dbReference type="ARBA" id="ARBA00022450"/>
    </source>
</evidence>
<feature type="domain" description="Carrier" evidence="4">
    <location>
        <begin position="1204"/>
        <end position="1279"/>
    </location>
</feature>
<dbReference type="InterPro" id="IPR045851">
    <property type="entry name" value="AMP-bd_C_sf"/>
</dbReference>
<dbReference type="Gene3D" id="3.40.50.980">
    <property type="match status" value="1"/>
</dbReference>
<evidence type="ECO:0000313" key="5">
    <source>
        <dbReference type="EMBL" id="MBL0743086.1"/>
    </source>
</evidence>
<dbReference type="Proteomes" id="UP000613030">
    <property type="component" value="Unassembled WGS sequence"/>
</dbReference>
<keyword evidence="3" id="KW-0597">Phosphoprotein</keyword>
<evidence type="ECO:0000256" key="3">
    <source>
        <dbReference type="ARBA" id="ARBA00022553"/>
    </source>
</evidence>
<gene>
    <name evidence="5" type="ORF">JI741_17785</name>
</gene>
<comment type="caution">
    <text evidence="5">The sequence shown here is derived from an EMBL/GenBank/DDBJ whole genome shotgun (WGS) entry which is preliminary data.</text>
</comment>
<dbReference type="CDD" id="cd19531">
    <property type="entry name" value="LCL_NRPS-like"/>
    <property type="match status" value="1"/>
</dbReference>
<dbReference type="PROSITE" id="PS50075">
    <property type="entry name" value="CARRIER"/>
    <property type="match status" value="1"/>
</dbReference>
<dbReference type="EMBL" id="JAERRB010000005">
    <property type="protein sequence ID" value="MBL0743086.1"/>
    <property type="molecule type" value="Genomic_DNA"/>
</dbReference>
<dbReference type="Gene3D" id="3.30.300.30">
    <property type="match status" value="1"/>
</dbReference>
<evidence type="ECO:0000313" key="6">
    <source>
        <dbReference type="Proteomes" id="UP000613030"/>
    </source>
</evidence>
<dbReference type="InterPro" id="IPR020845">
    <property type="entry name" value="AMP-binding_CS"/>
</dbReference>
<dbReference type="InterPro" id="IPR000873">
    <property type="entry name" value="AMP-dep_synth/lig_dom"/>
</dbReference>
<proteinExistence type="predicted"/>
<evidence type="ECO:0000256" key="1">
    <source>
        <dbReference type="ARBA" id="ARBA00001957"/>
    </source>
</evidence>
<dbReference type="Gene3D" id="3.40.50.12780">
    <property type="entry name" value="N-terminal domain of ligase-like"/>
    <property type="match status" value="2"/>
</dbReference>
<comment type="cofactor">
    <cofactor evidence="1">
        <name>pantetheine 4'-phosphate</name>
        <dbReference type="ChEBI" id="CHEBI:47942"/>
    </cofactor>
</comment>
<reference evidence="5 6" key="1">
    <citation type="submission" date="2021-01" db="EMBL/GenBank/DDBJ databases">
        <title>Chryseolinea sp. Jin1 Genome sequencing and assembly.</title>
        <authorList>
            <person name="Kim I."/>
        </authorList>
    </citation>
    <scope>NUCLEOTIDE SEQUENCE [LARGE SCALE GENOMIC DNA]</scope>
    <source>
        <strain evidence="5 6">Jin1</strain>
    </source>
</reference>
<dbReference type="Gene3D" id="3.30.559.30">
    <property type="entry name" value="Nonribosomal peptide synthetase, condensation domain"/>
    <property type="match status" value="1"/>
</dbReference>
<dbReference type="Gene3D" id="1.10.1200.10">
    <property type="entry name" value="ACP-like"/>
    <property type="match status" value="1"/>
</dbReference>
<dbReference type="PANTHER" id="PTHR45527">
    <property type="entry name" value="NONRIBOSOMAL PEPTIDE SYNTHETASE"/>
    <property type="match status" value="1"/>
</dbReference>
<dbReference type="InterPro" id="IPR006162">
    <property type="entry name" value="Ppantetheine_attach_site"/>
</dbReference>
<dbReference type="PROSITE" id="PS00012">
    <property type="entry name" value="PHOSPHOPANTETHEINE"/>
    <property type="match status" value="1"/>
</dbReference>
<evidence type="ECO:0000259" key="4">
    <source>
        <dbReference type="PROSITE" id="PS50075"/>
    </source>
</evidence>
<dbReference type="PROSITE" id="PS00455">
    <property type="entry name" value="AMP_BINDING"/>
    <property type="match status" value="1"/>
</dbReference>
<protein>
    <submittedName>
        <fullName evidence="5">AMP-binding protein</fullName>
    </submittedName>
</protein>
<accession>A0ABS1KUF8</accession>
<dbReference type="SUPFAM" id="SSF47336">
    <property type="entry name" value="ACP-like"/>
    <property type="match status" value="1"/>
</dbReference>
<dbReference type="PANTHER" id="PTHR45527:SF1">
    <property type="entry name" value="FATTY ACID SYNTHASE"/>
    <property type="match status" value="1"/>
</dbReference>
<dbReference type="SUPFAM" id="SSF52777">
    <property type="entry name" value="CoA-dependent acyltransferases"/>
    <property type="match status" value="2"/>
</dbReference>
<dbReference type="Pfam" id="PF00550">
    <property type="entry name" value="PP-binding"/>
    <property type="match status" value="1"/>
</dbReference>
<dbReference type="InterPro" id="IPR009081">
    <property type="entry name" value="PP-bd_ACP"/>
</dbReference>
<sequence length="1760" mass="195113">MLFSEFDNIIRNNPQHTAIVHGHRTTSYGDLQQFQKKMELVFAQGTTPCGPVALAVNDPVCLVAAMTSLMRMGIQVRPFYHFNDDYIRCAIEASGLDTVVTDGDLVIAQVKSVKVNMNSSMFTVSGKIESRTTITNVFDDAALVVTQLFIDPESGSREVAIALPEIETFCEALRGRLSITPSAAAGMFETNDPIAVVNYVLPFILSGSRITFYSPEETSQDYYGRLVTHSITHVVVNSGVLRGLVDAPFFDSKENAAIKWVLQPHDFNGHLSKGDNDRLQHIFPALSGVAIVFPILNSGLPQCIRISTRDNNSFSNNIIGKSIASGQLVILDNRLKPVPPDVVGSLYVRQHMGGNGKDRQRFVAVQSPAGGEIFLYKTNHRARYSSDKTVEIVEFNPAEVVVDGQIAGIGYLNRVLAEANAGRDVKVLVKANAEKTTLVCFFAHHHTDVAGEAFRQRLASVVPAAWRARMQFVALPALPTTSTGDVDINKLLCIDLVDAVVEHIADALKAVGLETFSVFKKVSGNGRSEHSMAARESVDTTLPVGNGAHRSEWPIKEDNPAILRGENLGIPVKDRMSLGALLVRTAEQYPDKGITFVNKKNEEEFLSYATLLEESLIISNGLQKNRILPGDNVILQVKDTRNFFTIFWGCILRGVAPLAIGPIAVGSKSNALATRLHQAWNILNRPAILSDGLLREPLAEMETSFATGALRIIDMSALDGDQACGAHESSIEDNAFLLLTSGSTGIPKCIPVKHKAAFAHIFGVKKHIDADASDVIVNILPIDHITPLLTMHVRGVVTGAQQVHLATELFIEDPLTWFDTLERYKGTHTFSPNFAYKLTLDKLQTIADRHWDLSSVRYFKNGGELVHYNIADKFFQHVAPFGATKEKFQPAYGMTEAAGAVTLTKTFANDQVYHMKSGTMGADPVRCAARRTNEMTFMAVGGPLPEVTIRIVDEKDRLCSIGEVGRIQIMGTAVTSGYLNNDVANATLFADGWLSTGDLGFIKENSLVVTGREKDLVIINGVNYYCYELEESLSDVAGIASNAVAICAVPDSENGTESFAVFFAAQNDPIYALGDVVENIRATLRTAFGMEPACVVSLSMAEFPRTDSGKIGRLQLRNQLLNGDFDAHLWMQEMMASDTLTEHCVVYYETNREIDADDLLAALPQLKNKLYIEQLPQLPRRNGGVDVASLYTRKRSIRPVSVDAPATRVERQLVKIWETVLGKANIGVNDNFFDLGGSSLKAIQIISRIQHELHADIGLKDILNGPTPTSLALAINESYHKVFESICPVASQNYFDVSNAQKRLWILSEQEEDHVAYNMFMGYDLKGVLDASALDRAFERIILRHESLRTTFPSVQGEPKQRIHGDGLGFVVTHIDLRGDHDRDRVAYTLAEQEMMSPFDLRNGPLLRAKLLRLEDERHILLFNMHHIISDGWSLKVLFNEVVAAYNAIAQGSTDELPALAIHYKDFSAWHNGLLSSAVVSVHKQYWAEKLNQKTLHLALPTDVPRNTFRTYSGNTKSFALNEQLSASVKDFCTKQNSTLFNYLQAIVKVLLSKYSDQVEISIGTPVASRDHRDLENQIGFYVNYMVLLDDVDDNLKFSDFLSQVKRTTMEAHTHHLYPYDLLVEDMEPYVEAGRNPLYDVMVVMETDEIVLGTPAANRDAFHALTVSDYKVAYPVSKLDITFFFRVDCEITIDIEYRTDLFFESSIDKMAEDFAVLVRTSVDQPRIAVKKLKRELFSSTQLDEHARFEESIAMAISDDF</sequence>
<dbReference type="Gene3D" id="3.30.559.10">
    <property type="entry name" value="Chloramphenicol acetyltransferase-like domain"/>
    <property type="match status" value="1"/>
</dbReference>
<dbReference type="InterPro" id="IPR001242">
    <property type="entry name" value="Condensation_dom"/>
</dbReference>
<dbReference type="Pfam" id="PF00501">
    <property type="entry name" value="AMP-binding"/>
    <property type="match status" value="1"/>
</dbReference>
<dbReference type="InterPro" id="IPR023213">
    <property type="entry name" value="CAT-like_dom_sf"/>
</dbReference>
<name>A0ABS1KUF8_9BACT</name>
<keyword evidence="2" id="KW-0596">Phosphopantetheine</keyword>
<dbReference type="Pfam" id="PF00668">
    <property type="entry name" value="Condensation"/>
    <property type="match status" value="1"/>
</dbReference>
<dbReference type="InterPro" id="IPR042099">
    <property type="entry name" value="ANL_N_sf"/>
</dbReference>
<organism evidence="5 6">
    <name type="scientific">Chryseolinea lacunae</name>
    <dbReference type="NCBI Taxonomy" id="2801331"/>
    <lineage>
        <taxon>Bacteria</taxon>
        <taxon>Pseudomonadati</taxon>
        <taxon>Bacteroidota</taxon>
        <taxon>Cytophagia</taxon>
        <taxon>Cytophagales</taxon>
        <taxon>Fulvivirgaceae</taxon>
        <taxon>Chryseolinea</taxon>
    </lineage>
</organism>
<dbReference type="InterPro" id="IPR036736">
    <property type="entry name" value="ACP-like_sf"/>
</dbReference>